<name>A0A8S3SER9_MYTED</name>
<dbReference type="PANTHER" id="PTHR12231:SF253">
    <property type="entry name" value="DPR-INTERACTING PROTEIN ETA, ISOFORM B-RELATED"/>
    <property type="match status" value="1"/>
</dbReference>
<dbReference type="PROSITE" id="PS00022">
    <property type="entry name" value="EGF_1"/>
    <property type="match status" value="2"/>
</dbReference>
<comment type="caution">
    <text evidence="8">Lacks conserved residue(s) required for the propagation of feature annotation.</text>
</comment>
<dbReference type="Pfam" id="PF00051">
    <property type="entry name" value="Kringle"/>
    <property type="match status" value="2"/>
</dbReference>
<dbReference type="PRINTS" id="PR00018">
    <property type="entry name" value="KRINGLE"/>
</dbReference>
<dbReference type="Pfam" id="PF07679">
    <property type="entry name" value="I-set"/>
    <property type="match status" value="1"/>
</dbReference>
<dbReference type="InterPro" id="IPR007110">
    <property type="entry name" value="Ig-like_dom"/>
</dbReference>
<reference evidence="14" key="1">
    <citation type="submission" date="2021-03" db="EMBL/GenBank/DDBJ databases">
        <authorList>
            <person name="Bekaert M."/>
        </authorList>
    </citation>
    <scope>NUCLEOTIDE SEQUENCE</scope>
</reference>
<dbReference type="PROSITE" id="PS00021">
    <property type="entry name" value="KRINGLE_1"/>
    <property type="match status" value="2"/>
</dbReference>
<dbReference type="Gene3D" id="2.40.20.10">
    <property type="entry name" value="Plasminogen Kringle 4"/>
    <property type="match status" value="2"/>
</dbReference>
<dbReference type="InterPro" id="IPR018056">
    <property type="entry name" value="Kringle_CS"/>
</dbReference>
<dbReference type="SMART" id="SM00408">
    <property type="entry name" value="IGc2"/>
    <property type="match status" value="3"/>
</dbReference>
<dbReference type="Pfam" id="PF12661">
    <property type="entry name" value="hEGF"/>
    <property type="match status" value="1"/>
</dbReference>
<evidence type="ECO:0000313" key="15">
    <source>
        <dbReference type="Proteomes" id="UP000683360"/>
    </source>
</evidence>
<feature type="disulfide bond" evidence="8">
    <location>
        <begin position="294"/>
        <end position="303"/>
    </location>
</feature>
<dbReference type="InterPro" id="IPR013098">
    <property type="entry name" value="Ig_I-set"/>
</dbReference>
<evidence type="ECO:0000259" key="11">
    <source>
        <dbReference type="PROSITE" id="PS50026"/>
    </source>
</evidence>
<feature type="domain" description="EGF-like" evidence="11">
    <location>
        <begin position="232"/>
        <end position="266"/>
    </location>
</feature>
<evidence type="ECO:0000256" key="9">
    <source>
        <dbReference type="PROSITE-ProRule" id="PRU00121"/>
    </source>
</evidence>
<keyword evidence="15" id="KW-1185">Reference proteome</keyword>
<dbReference type="SUPFAM" id="SSF48726">
    <property type="entry name" value="Immunoglobulin"/>
    <property type="match status" value="3"/>
</dbReference>
<dbReference type="InterPro" id="IPR000742">
    <property type="entry name" value="EGF"/>
</dbReference>
<dbReference type="SUPFAM" id="SSF57440">
    <property type="entry name" value="Kringle-like"/>
    <property type="match status" value="2"/>
</dbReference>
<dbReference type="Proteomes" id="UP000683360">
    <property type="component" value="Unassembled WGS sequence"/>
</dbReference>
<feature type="domain" description="Kringle" evidence="12">
    <location>
        <begin position="88"/>
        <end position="155"/>
    </location>
</feature>
<dbReference type="InterPro" id="IPR003599">
    <property type="entry name" value="Ig_sub"/>
</dbReference>
<dbReference type="SMART" id="SM00409">
    <property type="entry name" value="IG"/>
    <property type="match status" value="3"/>
</dbReference>
<dbReference type="PROSITE" id="PS01186">
    <property type="entry name" value="EGF_2"/>
    <property type="match status" value="2"/>
</dbReference>
<dbReference type="GO" id="GO:0004252">
    <property type="term" value="F:serine-type endopeptidase activity"/>
    <property type="evidence" value="ECO:0007669"/>
    <property type="project" value="UniProtKB-EC"/>
</dbReference>
<dbReference type="SMART" id="SM00181">
    <property type="entry name" value="EGF"/>
    <property type="match status" value="2"/>
</dbReference>
<dbReference type="InterPro" id="IPR013783">
    <property type="entry name" value="Ig-like_fold"/>
</dbReference>
<dbReference type="InterPro" id="IPR036179">
    <property type="entry name" value="Ig-like_dom_sf"/>
</dbReference>
<organism evidence="14 15">
    <name type="scientific">Mytilus edulis</name>
    <name type="common">Blue mussel</name>
    <dbReference type="NCBI Taxonomy" id="6550"/>
    <lineage>
        <taxon>Eukaryota</taxon>
        <taxon>Metazoa</taxon>
        <taxon>Spiralia</taxon>
        <taxon>Lophotrochozoa</taxon>
        <taxon>Mollusca</taxon>
        <taxon>Bivalvia</taxon>
        <taxon>Autobranchia</taxon>
        <taxon>Pteriomorphia</taxon>
        <taxon>Mytilida</taxon>
        <taxon>Mytiloidea</taxon>
        <taxon>Mytilidae</taxon>
        <taxon>Mytilinae</taxon>
        <taxon>Mytilus</taxon>
    </lineage>
</organism>
<feature type="chain" id="PRO_5035816424" evidence="10">
    <location>
        <begin position="19"/>
        <end position="567"/>
    </location>
</feature>
<feature type="disulfide bond" evidence="9">
    <location>
        <begin position="127"/>
        <end position="150"/>
    </location>
</feature>
<keyword evidence="2 9" id="KW-0420">Kringle</keyword>
<feature type="domain" description="Ig-like" evidence="13">
    <location>
        <begin position="387"/>
        <end position="462"/>
    </location>
</feature>
<dbReference type="AlphaFoldDB" id="A0A8S3SER9"/>
<evidence type="ECO:0000313" key="14">
    <source>
        <dbReference type="EMBL" id="CAG2219381.1"/>
    </source>
</evidence>
<feature type="domain" description="Kringle" evidence="12">
    <location>
        <begin position="165"/>
        <end position="231"/>
    </location>
</feature>
<dbReference type="InterPro" id="IPR013032">
    <property type="entry name" value="EGF-like_CS"/>
</dbReference>
<evidence type="ECO:0000256" key="8">
    <source>
        <dbReference type="PROSITE-ProRule" id="PRU00076"/>
    </source>
</evidence>
<keyword evidence="7" id="KW-0393">Immunoglobulin domain</keyword>
<evidence type="ECO:0000259" key="12">
    <source>
        <dbReference type="PROSITE" id="PS50070"/>
    </source>
</evidence>
<dbReference type="InterPro" id="IPR051170">
    <property type="entry name" value="Neural/epithelial_adhesion"/>
</dbReference>
<keyword evidence="3 10" id="KW-0732">Signal</keyword>
<dbReference type="InterPro" id="IPR000001">
    <property type="entry name" value="Kringle"/>
</dbReference>
<dbReference type="Gene3D" id="2.60.40.10">
    <property type="entry name" value="Immunoglobulins"/>
    <property type="match status" value="3"/>
</dbReference>
<dbReference type="PANTHER" id="PTHR12231">
    <property type="entry name" value="CTX-RELATED TYPE I TRANSMEMBRANE PROTEIN"/>
    <property type="match status" value="1"/>
</dbReference>
<dbReference type="FunFam" id="2.10.25.10:FF:000472">
    <property type="entry name" value="Uncharacterized protein, isoform A"/>
    <property type="match status" value="1"/>
</dbReference>
<dbReference type="PROSITE" id="PS00010">
    <property type="entry name" value="ASX_HYDROXYL"/>
    <property type="match status" value="1"/>
</dbReference>
<feature type="signal peptide" evidence="10">
    <location>
        <begin position="1"/>
        <end position="18"/>
    </location>
</feature>
<feature type="domain" description="Ig-like" evidence="13">
    <location>
        <begin position="470"/>
        <end position="558"/>
    </location>
</feature>
<accession>A0A8S3SER9</accession>
<feature type="domain" description="Ig-like" evidence="13">
    <location>
        <begin position="306"/>
        <end position="376"/>
    </location>
</feature>
<dbReference type="PROSITE" id="PS50070">
    <property type="entry name" value="KRINGLE_2"/>
    <property type="match status" value="2"/>
</dbReference>
<proteinExistence type="predicted"/>
<dbReference type="SMART" id="SM00179">
    <property type="entry name" value="EGF_CA"/>
    <property type="match status" value="2"/>
</dbReference>
<dbReference type="InterPro" id="IPR003598">
    <property type="entry name" value="Ig_sub2"/>
</dbReference>
<keyword evidence="14" id="KW-0378">Hydrolase</keyword>
<evidence type="ECO:0000259" key="13">
    <source>
        <dbReference type="PROSITE" id="PS50835"/>
    </source>
</evidence>
<evidence type="ECO:0000256" key="10">
    <source>
        <dbReference type="SAM" id="SignalP"/>
    </source>
</evidence>
<keyword evidence="5 8" id="KW-1015">Disulfide bond</keyword>
<dbReference type="EMBL" id="CAJPWZ010001629">
    <property type="protein sequence ID" value="CAG2219381.1"/>
    <property type="molecule type" value="Genomic_DNA"/>
</dbReference>
<dbReference type="PROSITE" id="PS50026">
    <property type="entry name" value="EGF_3"/>
    <property type="match status" value="2"/>
</dbReference>
<comment type="caution">
    <text evidence="14">The sequence shown here is derived from an EMBL/GenBank/DDBJ whole genome shotgun (WGS) entry which is preliminary data.</text>
</comment>
<dbReference type="CDD" id="cd00054">
    <property type="entry name" value="EGF_CA"/>
    <property type="match status" value="2"/>
</dbReference>
<evidence type="ECO:0000256" key="6">
    <source>
        <dbReference type="ARBA" id="ARBA00023180"/>
    </source>
</evidence>
<gene>
    <name evidence="14" type="ORF">MEDL_32944</name>
</gene>
<feature type="disulfide bond" evidence="8">
    <location>
        <begin position="256"/>
        <end position="265"/>
    </location>
</feature>
<dbReference type="InterPro" id="IPR000152">
    <property type="entry name" value="EGF-type_Asp/Asn_hydroxyl_site"/>
</dbReference>
<feature type="domain" description="EGF-like" evidence="11">
    <location>
        <begin position="268"/>
        <end position="304"/>
    </location>
</feature>
<evidence type="ECO:0000256" key="1">
    <source>
        <dbReference type="ARBA" id="ARBA00022536"/>
    </source>
</evidence>
<dbReference type="Gene3D" id="2.10.25.10">
    <property type="entry name" value="Laminin"/>
    <property type="match status" value="2"/>
</dbReference>
<keyword evidence="1 8" id="KW-0245">EGF-like domain</keyword>
<dbReference type="OrthoDB" id="6137107at2759"/>
<dbReference type="InterPro" id="IPR001881">
    <property type="entry name" value="EGF-like_Ca-bd_dom"/>
</dbReference>
<dbReference type="SUPFAM" id="SSF57196">
    <property type="entry name" value="EGF/Laminin"/>
    <property type="match status" value="1"/>
</dbReference>
<dbReference type="InterPro" id="IPR038178">
    <property type="entry name" value="Kringle_sf"/>
</dbReference>
<evidence type="ECO:0000256" key="7">
    <source>
        <dbReference type="ARBA" id="ARBA00023319"/>
    </source>
</evidence>
<dbReference type="Pfam" id="PF13927">
    <property type="entry name" value="Ig_3"/>
    <property type="match status" value="2"/>
</dbReference>
<evidence type="ECO:0000256" key="4">
    <source>
        <dbReference type="ARBA" id="ARBA00022737"/>
    </source>
</evidence>
<evidence type="ECO:0000256" key="2">
    <source>
        <dbReference type="ARBA" id="ARBA00022572"/>
    </source>
</evidence>
<evidence type="ECO:0000256" key="5">
    <source>
        <dbReference type="ARBA" id="ARBA00023157"/>
    </source>
</evidence>
<dbReference type="Pfam" id="PF00008">
    <property type="entry name" value="EGF"/>
    <property type="match status" value="1"/>
</dbReference>
<keyword evidence="6" id="KW-0325">Glycoprotein</keyword>
<dbReference type="GO" id="GO:0005509">
    <property type="term" value="F:calcium ion binding"/>
    <property type="evidence" value="ECO:0007669"/>
    <property type="project" value="InterPro"/>
</dbReference>
<dbReference type="PRINTS" id="PR00010">
    <property type="entry name" value="EGFBLOOD"/>
</dbReference>
<sequence length="567" mass="61977">MFFCLGVYLAGLVAIAQGTVCSTSYKGACIDILSTCPSGYVQSYSHCGFLELCCYPLHSTSTGTGTGTGTGPGSHQTSSGDNYCYNRHNNGSTYAGTVNSAEGRHTCLNWKTVASPYIPYHENHNFCRNPNGFPQPWCYTNSTNYKFYYCDIPVCDTGCYNRNSSGSKYNGTISTTMSGRTCLNWKSVNSPFVSFHENHNFCRNPNSFLMKPWCYTDADRYRFEFCNVPLCGTCSEHLCQHGSTCVEDHGKFTCICNPGFLGAQCNIDIDGCASDPCRYGGVCHDKVNSYICVCPSGFTGVNCENEGTPLAEISCFAEGIPPPDIKWRAVNANLQGNTKQIAHYLIIQNVTVADGGYYMCIATNRVGTDIKAVHIHVIAKHTLHVAPVITAPSEVTVFYYTEAKLVCNVTGYPTPAVKWLYNHEEYNATGNTLIISTVTNATIGLYTCIATNDAGTSQANIILKFTYDAPTIVSPPLPSISQSGESHNYTCLSTGHPLPIITWKFNSFFHQSSNLPRHVKFVNGTILQLINIQESGLLSCTATNEFGTESASAHVIVEQCMFYLISS</sequence>
<dbReference type="InterPro" id="IPR013806">
    <property type="entry name" value="Kringle-like"/>
</dbReference>
<dbReference type="EC" id="3.4.21.7" evidence="14"/>
<dbReference type="SMART" id="SM00130">
    <property type="entry name" value="KR"/>
    <property type="match status" value="2"/>
</dbReference>
<dbReference type="PROSITE" id="PS50835">
    <property type="entry name" value="IG_LIKE"/>
    <property type="match status" value="3"/>
</dbReference>
<keyword evidence="4" id="KW-0677">Repeat</keyword>
<dbReference type="CDD" id="cd00108">
    <property type="entry name" value="KR"/>
    <property type="match status" value="1"/>
</dbReference>
<evidence type="ECO:0000256" key="3">
    <source>
        <dbReference type="ARBA" id="ARBA00022729"/>
    </source>
</evidence>
<protein>
    <submittedName>
        <fullName evidence="14">PLG</fullName>
        <ecNumber evidence="14">3.4.21.7</ecNumber>
    </submittedName>
</protein>